<dbReference type="OrthoDB" id="2604834at2"/>
<proteinExistence type="predicted"/>
<reference evidence="1 2" key="1">
    <citation type="submission" date="2018-05" db="EMBL/GenBank/DDBJ databases">
        <title>Genomic Encyclopedia of Type Strains, Phase III (KMG-III): the genomes of soil and plant-associated and newly described type strains.</title>
        <authorList>
            <person name="Whitman W."/>
        </authorList>
    </citation>
    <scope>NUCLEOTIDE SEQUENCE [LARGE SCALE GENOMIC DNA]</scope>
    <source>
        <strain evidence="1 2">CECT 5696</strain>
    </source>
</reference>
<name>A0A2V2Z1L4_9BACL</name>
<accession>A0A2V2Z1L4</accession>
<evidence type="ECO:0000313" key="1">
    <source>
        <dbReference type="EMBL" id="PWW06509.1"/>
    </source>
</evidence>
<dbReference type="Proteomes" id="UP000246635">
    <property type="component" value="Unassembled WGS sequence"/>
</dbReference>
<organism evidence="1 2">
    <name type="scientific">Paenibacillus cellulosilyticus</name>
    <dbReference type="NCBI Taxonomy" id="375489"/>
    <lineage>
        <taxon>Bacteria</taxon>
        <taxon>Bacillati</taxon>
        <taxon>Bacillota</taxon>
        <taxon>Bacilli</taxon>
        <taxon>Bacillales</taxon>
        <taxon>Paenibacillaceae</taxon>
        <taxon>Paenibacillus</taxon>
    </lineage>
</organism>
<dbReference type="RefSeq" id="WP_110043179.1">
    <property type="nucleotide sequence ID" value="NZ_CP054612.1"/>
</dbReference>
<gene>
    <name evidence="1" type="ORF">DFQ01_103413</name>
</gene>
<protein>
    <submittedName>
        <fullName evidence="1">Uncharacterized protein</fullName>
    </submittedName>
</protein>
<sequence length="161" mass="17349">MTIQFLDVRLSEHRSDVALSPIPIDKDDALFIGDLGVQTLPVVGTANQAKVRVWLSGVVNILRPDDVKGGTPSLRLFITREGDGTPESGTLVYEMFFRIGTLQTTSYPISITASDFPSSSVVNQGQIRYSLFIIAITLEEVSGLYIQGPVAFNGMAVAGSN</sequence>
<keyword evidence="2" id="KW-1185">Reference proteome</keyword>
<comment type="caution">
    <text evidence="1">The sequence shown here is derived from an EMBL/GenBank/DDBJ whole genome shotgun (WGS) entry which is preliminary data.</text>
</comment>
<dbReference type="EMBL" id="QGTQ01000003">
    <property type="protein sequence ID" value="PWW06509.1"/>
    <property type="molecule type" value="Genomic_DNA"/>
</dbReference>
<evidence type="ECO:0000313" key="2">
    <source>
        <dbReference type="Proteomes" id="UP000246635"/>
    </source>
</evidence>
<dbReference type="AlphaFoldDB" id="A0A2V2Z1L4"/>